<dbReference type="Proteomes" id="UP000537989">
    <property type="component" value="Unassembled WGS sequence"/>
</dbReference>
<dbReference type="CDD" id="cd02666">
    <property type="entry name" value="Peptidase_C19J"/>
    <property type="match status" value="1"/>
</dbReference>
<dbReference type="InterPro" id="IPR025305">
    <property type="entry name" value="UCH_repeat_domain"/>
</dbReference>
<dbReference type="EC" id="3.4.19.12" evidence="2"/>
<dbReference type="PANTHER" id="PTHR43982:SF6">
    <property type="entry name" value="UBIQUITIN CARBOXYL-TERMINAL HYDROLASE 2-RELATED"/>
    <property type="match status" value="1"/>
</dbReference>
<dbReference type="InterPro" id="IPR038765">
    <property type="entry name" value="Papain-like_cys_pep_sf"/>
</dbReference>
<dbReference type="EMBL" id="JAAMOD010000175">
    <property type="protein sequence ID" value="KAF5236646.1"/>
    <property type="molecule type" value="Genomic_DNA"/>
</dbReference>
<name>A0AAN6BZ75_FUSAU</name>
<feature type="compositionally biased region" description="Basic and acidic residues" evidence="7">
    <location>
        <begin position="762"/>
        <end position="771"/>
    </location>
</feature>
<dbReference type="GO" id="GO:0043161">
    <property type="term" value="P:proteasome-mediated ubiquitin-dependent protein catabolic process"/>
    <property type="evidence" value="ECO:0007669"/>
    <property type="project" value="InterPro"/>
</dbReference>
<evidence type="ECO:0000313" key="10">
    <source>
        <dbReference type="Proteomes" id="UP000537989"/>
    </source>
</evidence>
<proteinExistence type="predicted"/>
<feature type="compositionally biased region" description="Basic and acidic residues" evidence="7">
    <location>
        <begin position="1040"/>
        <end position="1050"/>
    </location>
</feature>
<evidence type="ECO:0000259" key="8">
    <source>
        <dbReference type="PROSITE" id="PS50235"/>
    </source>
</evidence>
<dbReference type="PROSITE" id="PS00973">
    <property type="entry name" value="USP_2"/>
    <property type="match status" value="1"/>
</dbReference>
<dbReference type="Gene3D" id="3.90.70.10">
    <property type="entry name" value="Cysteine proteinases"/>
    <property type="match status" value="2"/>
</dbReference>
<comment type="catalytic activity">
    <reaction evidence="1">
        <text>Thiol-dependent hydrolysis of ester, thioester, amide, peptide and isopeptide bonds formed by the C-terminal Gly of ubiquitin (a 76-residue protein attached to proteins as an intracellular targeting signal).</text>
        <dbReference type="EC" id="3.4.19.12"/>
    </reaction>
</comment>
<reference evidence="9 10" key="1">
    <citation type="submission" date="2020-02" db="EMBL/GenBank/DDBJ databases">
        <title>Identification and distribution of gene clusters putatively required for synthesis of sphingolipid metabolism inhibitors in phylogenetically diverse species of the filamentous fungus Fusarium.</title>
        <authorList>
            <person name="Kim H.-S."/>
            <person name="Busman M."/>
            <person name="Brown D.W."/>
            <person name="Divon H."/>
            <person name="Uhlig S."/>
            <person name="Proctor R.H."/>
        </authorList>
    </citation>
    <scope>NUCLEOTIDE SEQUENCE [LARGE SCALE GENOMIC DNA]</scope>
    <source>
        <strain evidence="9 10">NRRL 2903</strain>
    </source>
</reference>
<dbReference type="Pfam" id="PF13446">
    <property type="entry name" value="RPT"/>
    <property type="match status" value="1"/>
</dbReference>
<evidence type="ECO:0000256" key="5">
    <source>
        <dbReference type="ARBA" id="ARBA00022801"/>
    </source>
</evidence>
<dbReference type="Pfam" id="PF00443">
    <property type="entry name" value="UCH"/>
    <property type="match status" value="1"/>
</dbReference>
<keyword evidence="5" id="KW-0378">Hydrolase</keyword>
<dbReference type="InterPro" id="IPR001394">
    <property type="entry name" value="Peptidase_C19_UCH"/>
</dbReference>
<evidence type="ECO:0000256" key="6">
    <source>
        <dbReference type="ARBA" id="ARBA00022807"/>
    </source>
</evidence>
<dbReference type="InterPro" id="IPR028889">
    <property type="entry name" value="USP"/>
</dbReference>
<dbReference type="GO" id="GO:0061136">
    <property type="term" value="P:regulation of proteasomal protein catabolic process"/>
    <property type="evidence" value="ECO:0007669"/>
    <property type="project" value="TreeGrafter"/>
</dbReference>
<evidence type="ECO:0000256" key="4">
    <source>
        <dbReference type="ARBA" id="ARBA00022786"/>
    </source>
</evidence>
<feature type="domain" description="USP" evidence="8">
    <location>
        <begin position="597"/>
        <end position="1197"/>
    </location>
</feature>
<dbReference type="GO" id="GO:0004843">
    <property type="term" value="F:cysteine-type deubiquitinase activity"/>
    <property type="evidence" value="ECO:0007669"/>
    <property type="project" value="UniProtKB-EC"/>
</dbReference>
<dbReference type="PANTHER" id="PTHR43982">
    <property type="entry name" value="UBIQUITIN CARBOXYL-TERMINAL HYDROLASE"/>
    <property type="match status" value="1"/>
</dbReference>
<feature type="compositionally biased region" description="Acidic residues" evidence="7">
    <location>
        <begin position="1057"/>
        <end position="1069"/>
    </location>
</feature>
<dbReference type="PROSITE" id="PS00972">
    <property type="entry name" value="USP_1"/>
    <property type="match status" value="1"/>
</dbReference>
<organism evidence="9 10">
    <name type="scientific">Fusarium austroamericanum</name>
    <dbReference type="NCBI Taxonomy" id="282268"/>
    <lineage>
        <taxon>Eukaryota</taxon>
        <taxon>Fungi</taxon>
        <taxon>Dikarya</taxon>
        <taxon>Ascomycota</taxon>
        <taxon>Pezizomycotina</taxon>
        <taxon>Sordariomycetes</taxon>
        <taxon>Hypocreomycetidae</taxon>
        <taxon>Hypocreales</taxon>
        <taxon>Nectriaceae</taxon>
        <taxon>Fusarium</taxon>
    </lineage>
</organism>
<evidence type="ECO:0000313" key="9">
    <source>
        <dbReference type="EMBL" id="KAF5236646.1"/>
    </source>
</evidence>
<sequence length="1500" mass="168844">MAAQDNDTYGTLPGTELPNVSQNWTHFKGRIYDKSLEGCHPSRWIFELLNNKFTTCDIFQRAQQAELDVPYPWQDHAHRLIINGNQSYFTSETRILSSVCIDCHFHFVFKLSWQKDHIDELCNPRQSQWPPRDGRFPWHHLAWAGSETAMDFRPERHKYNPLVARENFACSAAPCTFQITLDISKPRMPLWWINLLLDADTIREELRIAKENDPERYMAATDDWAMQAPLNLNTYLKNLIEATSQEGARSISKRNKRFAVLFGPRCFRIFRELEFEETVDIREDDVDEGAFKPVVPPPPDAPSGSTRIGTYRGYIEDVRAEVQCLIHKRGEPAELCTPSLHAYLGCSEVPDVSSNVFVLIARYKLMGVLPNQPKEIVDNAYRRQWDLLPPHRRRDLIDALGQIANDLNDEDFSHYAIMQSSVYESQAPAQTNDEDTELTNQALLFFGLQPPNNHDPESIVLAFRRKVSQDPSDAASARNMLMLISNAANDEAYKNLLMAEFVEGFSLTTAKEILGLSDASFDSDTLDSIKNKIQNAKDKDAKTTYLDAMERIAEYTNSTDLKGIVAELRQQNDISTSTGGVVTSSSSDQAADYDLPVGLENIGNTCYLNSLLQYLFTVKPVRDIAVNYNEFKLELTDDMIEGRLLGGNKMRMKREEAVVAQAFAQELSELFNKLETSNTRATKPSQRLANAVLLDTDTLVKAANTSAETGAANQPPPLPTRPPPGPPAKDLDDVEMANVTVKNDPDPADAASTASSQTLVEDSDRSYDKVEALPTTNDDQITDTVMEVGQDDDDVIEISRPNHQAGGVIEVSEKENNCASPDTNMIDVEDPQTIDQKVLTALEHQERSSGTDQQDVEEVMGNIISRLQAAIRPSFINDVTGIQMEPIMETFFVTTINYTKKFDESVYQKEISFDRFITAFPSPQGGTCSLYDALGRNFDQQAIEGSQQSRYTAIKTLPPVLHVLIQRSQSVNGKNDNPVEIPETLYLDRYMDAPHDSATFRDREKSWATANRISEIVASLAAAGSTGPTGPFLESFLQEGKADDSNKTTTDDATMADGEEAGEESWDFDGPVDDDFLVVNRPSKPAASAVEQPEMPQSIKTTESAIRERMESELRETTEDLEKYYAGLKNNPYRLHAVICHRGSLRSGHYWVWIYDFAQNVWRKYNDSNVEVKASTGEVLRTLSSSGEPYFLCYVRDEDKEAYVDVPRRRRPRPLPSSDDELQPKDADGDTERRLSDTDCDAELTRQLQHREIMEVKDDPDEDSIAHVPDFDEDAFLDDIPDIVSVPGSDSDAPKEWVSDEETISVSPSGVKRRTTIIRPKPKFKQRRLSFDDLATINGLAKTFRDTTNSIMDNIAKGEDNEDNVLTLFTDIINFTSRYSVQYGGDKRITTLVGLANDILETTNNEENGVYKTPTKLIHMARQNLNSLTGFVHKTGEDENPPAVHIPQQQSPNDRTSLQYFLNKHMSDVKHQTSENENTTLKRGKLRGMVDYVREANQKS</sequence>
<feature type="compositionally biased region" description="Basic and acidic residues" evidence="7">
    <location>
        <begin position="1222"/>
        <end position="1237"/>
    </location>
</feature>
<feature type="compositionally biased region" description="Pro residues" evidence="7">
    <location>
        <begin position="714"/>
        <end position="727"/>
    </location>
</feature>
<comment type="caution">
    <text evidence="9">The sequence shown here is derived from an EMBL/GenBank/DDBJ whole genome shotgun (WGS) entry which is preliminary data.</text>
</comment>
<keyword evidence="4" id="KW-0833">Ubl conjugation pathway</keyword>
<accession>A0AAN6BZ75</accession>
<dbReference type="PROSITE" id="PS50235">
    <property type="entry name" value="USP_3"/>
    <property type="match status" value="1"/>
</dbReference>
<keyword evidence="6" id="KW-0788">Thiol protease</keyword>
<gene>
    <name evidence="9" type="ORF">FAUST_6442</name>
</gene>
<feature type="region of interest" description="Disordered" evidence="7">
    <location>
        <begin position="707"/>
        <end position="781"/>
    </location>
</feature>
<keyword evidence="10" id="KW-1185">Reference proteome</keyword>
<dbReference type="GO" id="GO:0070628">
    <property type="term" value="F:proteasome binding"/>
    <property type="evidence" value="ECO:0007669"/>
    <property type="project" value="TreeGrafter"/>
</dbReference>
<keyword evidence="3" id="KW-0645">Protease</keyword>
<evidence type="ECO:0000256" key="1">
    <source>
        <dbReference type="ARBA" id="ARBA00000707"/>
    </source>
</evidence>
<feature type="region of interest" description="Disordered" evidence="7">
    <location>
        <begin position="1207"/>
        <end position="1239"/>
    </location>
</feature>
<protein>
    <recommendedName>
        <fullName evidence="2">ubiquitinyl hydrolase 1</fullName>
        <ecNumber evidence="2">3.4.19.12</ecNumber>
    </recommendedName>
</protein>
<evidence type="ECO:0000256" key="3">
    <source>
        <dbReference type="ARBA" id="ARBA00022670"/>
    </source>
</evidence>
<dbReference type="GO" id="GO:0016579">
    <property type="term" value="P:protein deubiquitination"/>
    <property type="evidence" value="ECO:0007669"/>
    <property type="project" value="InterPro"/>
</dbReference>
<evidence type="ECO:0000256" key="2">
    <source>
        <dbReference type="ARBA" id="ARBA00012759"/>
    </source>
</evidence>
<dbReference type="InterPro" id="IPR018200">
    <property type="entry name" value="USP_CS"/>
</dbReference>
<feature type="region of interest" description="Disordered" evidence="7">
    <location>
        <begin position="1024"/>
        <end position="1069"/>
    </location>
</feature>
<dbReference type="InterPro" id="IPR044635">
    <property type="entry name" value="UBP14-like"/>
</dbReference>
<evidence type="ECO:0000256" key="7">
    <source>
        <dbReference type="SAM" id="MobiDB-lite"/>
    </source>
</evidence>
<dbReference type="SUPFAM" id="SSF54001">
    <property type="entry name" value="Cysteine proteinases"/>
    <property type="match status" value="1"/>
</dbReference>